<protein>
    <submittedName>
        <fullName evidence="2">Uncharacterized protein</fullName>
    </submittedName>
</protein>
<evidence type="ECO:0000313" key="3">
    <source>
        <dbReference type="Proteomes" id="UP000531251"/>
    </source>
</evidence>
<sequence>TVTATPPMAMGASGDQSGTTYSAIANGTITITSGDAASAALAQTIRRDTSGANAGAVVQQFDEAKRQEIAQGFQAAQALAAETTAFLSHQAAEAEKWAEEHPNRDPKSNPYAIWGAGGAGRLVLTAINGAAGSDVSGSLTSLVQGAAVNVLQGLATSKVKDIADKLHSEEARAALQGLVGCAGSAAGGSGDCASGAMGAAAAVVLNDLLKTGKTTATDKDGKQLTLAEQQARDNLVATIVAAVASAAGLDAQSAVTSAHLETQNNSTTTPMGLYSPDGKHGLPVAEVYEKDPAFREAVNKLGGLSAFDKVSACANAKEMCTLSSDQQAALDAYSLGNQNVVGKQREAEAAAALAKLASLGFTPAQIEVLATSPGSSFVARYTPQLGAAINALTKLKGPYGNAAIVGAGLGLGAAYLYVGLNTPSSPSTMTPVDPSAKPNTETLPVATPLPPLQGRPPMPPPDLQLGTPIPNPDDIRTPPLVTPIPPPPLPGFELPEPANTGGAYTNVAHSQGDLLSGGGRIRPRQVIWLS</sequence>
<evidence type="ECO:0000313" key="2">
    <source>
        <dbReference type="EMBL" id="NJB96350.1"/>
    </source>
</evidence>
<dbReference type="AlphaFoldDB" id="A0A7X5XY43"/>
<dbReference type="Proteomes" id="UP000531251">
    <property type="component" value="Unassembled WGS sequence"/>
</dbReference>
<dbReference type="EMBL" id="JAATJB010000002">
    <property type="protein sequence ID" value="NJB96350.1"/>
    <property type="molecule type" value="Genomic_DNA"/>
</dbReference>
<comment type="caution">
    <text evidence="2">The sequence shown here is derived from an EMBL/GenBank/DDBJ whole genome shotgun (WGS) entry which is preliminary data.</text>
</comment>
<accession>A0A7X5XY43</accession>
<keyword evidence="3" id="KW-1185">Reference proteome</keyword>
<feature type="non-terminal residue" evidence="2">
    <location>
        <position position="1"/>
    </location>
</feature>
<feature type="region of interest" description="Disordered" evidence="1">
    <location>
        <begin position="425"/>
        <end position="454"/>
    </location>
</feature>
<name>A0A7X5XY43_9SPHN</name>
<gene>
    <name evidence="2" type="ORF">GGR89_000650</name>
</gene>
<reference evidence="2 3" key="1">
    <citation type="submission" date="2020-03" db="EMBL/GenBank/DDBJ databases">
        <title>Genomic Encyclopedia of Type Strains, Phase IV (KMG-IV): sequencing the most valuable type-strain genomes for metagenomic binning, comparative biology and taxonomic classification.</title>
        <authorList>
            <person name="Goeker M."/>
        </authorList>
    </citation>
    <scope>NUCLEOTIDE SEQUENCE [LARGE SCALE GENOMIC DNA]</scope>
    <source>
        <strain evidence="2 3">DSM 7225</strain>
    </source>
</reference>
<evidence type="ECO:0000256" key="1">
    <source>
        <dbReference type="SAM" id="MobiDB-lite"/>
    </source>
</evidence>
<organism evidence="2 3">
    <name type="scientific">Sphingomonas trueperi</name>
    <dbReference type="NCBI Taxonomy" id="53317"/>
    <lineage>
        <taxon>Bacteria</taxon>
        <taxon>Pseudomonadati</taxon>
        <taxon>Pseudomonadota</taxon>
        <taxon>Alphaproteobacteria</taxon>
        <taxon>Sphingomonadales</taxon>
        <taxon>Sphingomonadaceae</taxon>
        <taxon>Sphingomonas</taxon>
    </lineage>
</organism>
<proteinExistence type="predicted"/>